<dbReference type="InterPro" id="IPR006016">
    <property type="entry name" value="UspA"/>
</dbReference>
<dbReference type="EMBL" id="JAGYPE010000002">
    <property type="protein sequence ID" value="MBS4181819.1"/>
    <property type="molecule type" value="Genomic_DNA"/>
</dbReference>
<proteinExistence type="inferred from homology"/>
<protein>
    <submittedName>
        <fullName evidence="3">Universal stress protein</fullName>
    </submittedName>
</protein>
<evidence type="ECO:0000313" key="3">
    <source>
        <dbReference type="EMBL" id="MBS4181819.1"/>
    </source>
</evidence>
<dbReference type="Pfam" id="PF00582">
    <property type="entry name" value="Usp"/>
    <property type="match status" value="1"/>
</dbReference>
<comment type="similarity">
    <text evidence="1">Belongs to the universal stress protein A family.</text>
</comment>
<accession>A0A942SX52</accession>
<name>A0A942SX52_9BACI</name>
<comment type="caution">
    <text evidence="3">The sequence shown here is derived from an EMBL/GenBank/DDBJ whole genome shotgun (WGS) entry which is preliminary data.</text>
</comment>
<dbReference type="AlphaFoldDB" id="A0A942SX52"/>
<dbReference type="CDD" id="cd00293">
    <property type="entry name" value="USP-like"/>
    <property type="match status" value="1"/>
</dbReference>
<evidence type="ECO:0000259" key="2">
    <source>
        <dbReference type="Pfam" id="PF00582"/>
    </source>
</evidence>
<reference evidence="3" key="1">
    <citation type="submission" date="2021-05" db="EMBL/GenBank/DDBJ databases">
        <title>Novel Bacillus species.</title>
        <authorList>
            <person name="Liu G."/>
        </authorList>
    </citation>
    <scope>NUCLEOTIDE SEQUENCE</scope>
    <source>
        <strain evidence="3">FJAT-50051</strain>
    </source>
</reference>
<feature type="domain" description="UspA" evidence="2">
    <location>
        <begin position="9"/>
        <end position="153"/>
    </location>
</feature>
<gene>
    <name evidence="3" type="ORF">KHB02_10505</name>
</gene>
<dbReference type="SUPFAM" id="SSF52402">
    <property type="entry name" value="Adenine nucleotide alpha hydrolases-like"/>
    <property type="match status" value="1"/>
</dbReference>
<dbReference type="Gene3D" id="3.40.50.620">
    <property type="entry name" value="HUPs"/>
    <property type="match status" value="1"/>
</dbReference>
<sequence length="168" mass="17633">MGQAAPTGTVVVGVQAGQVRDVATVAAQIAERFTVPLVCVTVDPALLSAGNRADGSEIIEPIDPDSADTRPVDFPDADRAVIDEIAASRSVEVAMLTKVGDPARALAAVAEEYDAVMIVVGTQTGRRRITEFLNGSVAARLTHQQHRPVLVVPVDPVGFDEPLPWDAS</sequence>
<evidence type="ECO:0000256" key="1">
    <source>
        <dbReference type="ARBA" id="ARBA00008791"/>
    </source>
</evidence>
<organism evidence="3">
    <name type="scientific">Neobacillus citreus</name>
    <dbReference type="NCBI Taxonomy" id="2833578"/>
    <lineage>
        <taxon>Bacteria</taxon>
        <taxon>Bacillati</taxon>
        <taxon>Bacillota</taxon>
        <taxon>Bacilli</taxon>
        <taxon>Bacillales</taxon>
        <taxon>Bacillaceae</taxon>
        <taxon>Neobacillus</taxon>
    </lineage>
</organism>
<dbReference type="InterPro" id="IPR014729">
    <property type="entry name" value="Rossmann-like_a/b/a_fold"/>
</dbReference>
<dbReference type="PANTHER" id="PTHR46268:SF6">
    <property type="entry name" value="UNIVERSAL STRESS PROTEIN UP12"/>
    <property type="match status" value="1"/>
</dbReference>
<dbReference type="PANTHER" id="PTHR46268">
    <property type="entry name" value="STRESS RESPONSE PROTEIN NHAX"/>
    <property type="match status" value="1"/>
</dbReference>